<dbReference type="Proteomes" id="UP001322138">
    <property type="component" value="Unassembled WGS sequence"/>
</dbReference>
<dbReference type="Pfam" id="PF02201">
    <property type="entry name" value="SWIB"/>
    <property type="match status" value="1"/>
</dbReference>
<dbReference type="EC" id="2.7.11.1" evidence="3"/>
<evidence type="ECO:0000313" key="4">
    <source>
        <dbReference type="Proteomes" id="UP001322138"/>
    </source>
</evidence>
<dbReference type="GeneID" id="87900370"/>
<dbReference type="SMART" id="SM00151">
    <property type="entry name" value="SWIB"/>
    <property type="match status" value="1"/>
</dbReference>
<name>A0ABR0F8X7_9PEZI</name>
<gene>
    <name evidence="3" type="primary">ssr3</name>
    <name evidence="3" type="ORF">QC761_604380</name>
</gene>
<organism evidence="3 4">
    <name type="scientific">Podospora bellae-mahoneyi</name>
    <dbReference type="NCBI Taxonomy" id="2093777"/>
    <lineage>
        <taxon>Eukaryota</taxon>
        <taxon>Fungi</taxon>
        <taxon>Dikarya</taxon>
        <taxon>Ascomycota</taxon>
        <taxon>Pezizomycotina</taxon>
        <taxon>Sordariomycetes</taxon>
        <taxon>Sordariomycetidae</taxon>
        <taxon>Sordariales</taxon>
        <taxon>Podosporaceae</taxon>
        <taxon>Podospora</taxon>
    </lineage>
</organism>
<feature type="region of interest" description="Disordered" evidence="1">
    <location>
        <begin position="210"/>
        <end position="250"/>
    </location>
</feature>
<dbReference type="Gene3D" id="1.10.245.10">
    <property type="entry name" value="SWIB/MDM2 domain"/>
    <property type="match status" value="1"/>
</dbReference>
<dbReference type="RefSeq" id="XP_062729120.1">
    <property type="nucleotide sequence ID" value="XM_062880888.1"/>
</dbReference>
<evidence type="ECO:0000313" key="3">
    <source>
        <dbReference type="EMBL" id="KAK4640144.1"/>
    </source>
</evidence>
<dbReference type="EMBL" id="JAFFGZ010000008">
    <property type="protein sequence ID" value="KAK4640144.1"/>
    <property type="molecule type" value="Genomic_DNA"/>
</dbReference>
<dbReference type="SUPFAM" id="SSF47592">
    <property type="entry name" value="SWIB/MDM2 domain"/>
    <property type="match status" value="1"/>
</dbReference>
<reference evidence="3 4" key="1">
    <citation type="journal article" date="2023" name="bioRxiv">
        <title>High-quality genome assemblies of four members of thePodospora anserinaspecies complex.</title>
        <authorList>
            <person name="Ament-Velasquez S.L."/>
            <person name="Vogan A.A."/>
            <person name="Wallerman O."/>
            <person name="Hartmann F."/>
            <person name="Gautier V."/>
            <person name="Silar P."/>
            <person name="Giraud T."/>
            <person name="Johannesson H."/>
        </authorList>
    </citation>
    <scope>NUCLEOTIDE SEQUENCE [LARGE SCALE GENOMIC DNA]</scope>
    <source>
        <strain evidence="3 4">CBS 112042</strain>
    </source>
</reference>
<dbReference type="InterPro" id="IPR019835">
    <property type="entry name" value="SWIB_domain"/>
</dbReference>
<feature type="compositionally biased region" description="Basic and acidic residues" evidence="1">
    <location>
        <begin position="224"/>
        <end position="239"/>
    </location>
</feature>
<sequence>MIAPLHSRLGKRQSTTMQSQPQFRPYATPHGHPPHGTPHHGHGSHGGHPGPHAPPRSGASHRRGGIGPMMSAGPHPQVPMTAAQINQQHYQAQQANQRAKIRSRKPTDKNLPDGIDELLVGGPDLAVAYRQLRDFERRLDATMTRKKLDIMDSLSRNTKHQRKLRIWINNTVEDQYWQASASSMDNFEFSSTSEATYRVTIEARLLDDPLDLDKDKSNDEDDAGKEADGEKMDTDDKPQQKPAPAKPGQRTRFAHFFKALTVEPDRPKPGAHGNETIVEWKKPDKTPSGAQNLPAIADFDEFAFKRPGDENLNITINLFRHEEPERFAVSPELADIIDETDATLKEATLAVYEYIKLFGLQDDEETRNFRCDEYLKKIVGRDMGMIGHLPDYITPHLRPLPPIKLPYTIRVDEEFHKNPTPTIYDVTVAVDDPMRVRYLSFLHNPQHAGMLKEIARLDDQLATVCQALHESKARHTFFTSMANDPVGFVRTWLSSQKRDLDIILGESARGNGESIHGDEWRKGGRDSVWNTANARESVNVLLSRPPSRPQQR</sequence>
<dbReference type="InterPro" id="IPR003121">
    <property type="entry name" value="SWIB_MDM2_domain"/>
</dbReference>
<dbReference type="PROSITE" id="PS51925">
    <property type="entry name" value="SWIB_MDM2"/>
    <property type="match status" value="1"/>
</dbReference>
<feature type="compositionally biased region" description="Low complexity" evidence="1">
    <location>
        <begin position="82"/>
        <end position="98"/>
    </location>
</feature>
<dbReference type="InterPro" id="IPR036885">
    <property type="entry name" value="SWIB_MDM2_dom_sf"/>
</dbReference>
<dbReference type="GO" id="GO:0004674">
    <property type="term" value="F:protein serine/threonine kinase activity"/>
    <property type="evidence" value="ECO:0007669"/>
    <property type="project" value="UniProtKB-EC"/>
</dbReference>
<accession>A0ABR0F8X7</accession>
<dbReference type="PANTHER" id="PTHR13844">
    <property type="entry name" value="SWI/SNF-RELATED MATRIX-ASSOCIATED ACTIN-DEPENDENT REGULATOR OF CHROMATIN SUBFAMILY D"/>
    <property type="match status" value="1"/>
</dbReference>
<feature type="region of interest" description="Disordered" evidence="1">
    <location>
        <begin position="1"/>
        <end position="112"/>
    </location>
</feature>
<feature type="domain" description="DM2" evidence="2">
    <location>
        <begin position="322"/>
        <end position="399"/>
    </location>
</feature>
<comment type="caution">
    <text evidence="3">The sequence shown here is derived from an EMBL/GenBank/DDBJ whole genome shotgun (WGS) entry which is preliminary data.</text>
</comment>
<feature type="compositionally biased region" description="Polar residues" evidence="1">
    <location>
        <begin position="12"/>
        <end position="22"/>
    </location>
</feature>
<keyword evidence="3" id="KW-0808">Transferase</keyword>
<proteinExistence type="predicted"/>
<dbReference type="CDD" id="cd10568">
    <property type="entry name" value="SWIB_like"/>
    <property type="match status" value="1"/>
</dbReference>
<evidence type="ECO:0000256" key="1">
    <source>
        <dbReference type="SAM" id="MobiDB-lite"/>
    </source>
</evidence>
<evidence type="ECO:0000259" key="2">
    <source>
        <dbReference type="PROSITE" id="PS51925"/>
    </source>
</evidence>
<keyword evidence="4" id="KW-1185">Reference proteome</keyword>
<protein>
    <submittedName>
        <fullName evidence="3">SWI/SNF and RSC complex subunit Ssr3</fullName>
        <ecNumber evidence="3">2.7.11.1</ecNumber>
    </submittedName>
</protein>